<name>W1XYA1_9ZZZZ</name>
<evidence type="ECO:0000313" key="1">
    <source>
        <dbReference type="EMBL" id="ETJ34410.1"/>
    </source>
</evidence>
<reference evidence="1" key="1">
    <citation type="submission" date="2013-12" db="EMBL/GenBank/DDBJ databases">
        <title>A Varibaculum cambriense genome reconstructed from a premature infant gut community with otherwise low bacterial novelty that shifts toward anaerobic metabolism during the third week of life.</title>
        <authorList>
            <person name="Brown C.T."/>
            <person name="Sharon I."/>
            <person name="Thomas B.C."/>
            <person name="Castelle C.J."/>
            <person name="Morowitz M.J."/>
            <person name="Banfield J.F."/>
        </authorList>
    </citation>
    <scope>NUCLEOTIDE SEQUENCE</scope>
</reference>
<proteinExistence type="predicted"/>
<accession>W1XYA1</accession>
<dbReference type="EMBL" id="AZMM01011165">
    <property type="protein sequence ID" value="ETJ34410.1"/>
    <property type="molecule type" value="Genomic_DNA"/>
</dbReference>
<comment type="caution">
    <text evidence="1">The sequence shown here is derived from an EMBL/GenBank/DDBJ whole genome shotgun (WGS) entry which is preliminary data.</text>
</comment>
<sequence length="91" mass="10520">VSLWSIENRLIIEDLSNGIEANKNEFSRIASFEDNNLLKAIIQLISTRVEDSMSTNRYKNFINKLIDSNTDMDVFLSYILDYPSLIDNDLD</sequence>
<gene>
    <name evidence="1" type="ORF">Q604_UNBC11165G0001</name>
</gene>
<protein>
    <submittedName>
        <fullName evidence="1">Uncharacterized protein</fullName>
    </submittedName>
</protein>
<organism evidence="1">
    <name type="scientific">human gut metagenome</name>
    <dbReference type="NCBI Taxonomy" id="408170"/>
    <lineage>
        <taxon>unclassified sequences</taxon>
        <taxon>metagenomes</taxon>
        <taxon>organismal metagenomes</taxon>
    </lineage>
</organism>
<feature type="non-terminal residue" evidence="1">
    <location>
        <position position="91"/>
    </location>
</feature>
<feature type="non-terminal residue" evidence="1">
    <location>
        <position position="1"/>
    </location>
</feature>
<dbReference type="AlphaFoldDB" id="W1XYA1"/>